<evidence type="ECO:0000313" key="3">
    <source>
        <dbReference type="EMBL" id="CAL1576647.1"/>
    </source>
</evidence>
<sequence length="363" mass="41411">MEGPASPESPLNLTQCVPDAKSGKRCLQPKSVPCLFQWNNYLKKTPRPGVWERSARLSQTAATVAEDDDNSNVAKDEPSSGCIDLAPDSTPIFEDHDYAASSFIVVGPMRYENMTREIEELRQQLQSHPLTHTFGLQRFASSPEDTRDYNHAYGPCVSQAEVKKLSADRCREMKEIQKLEKIRLKNPTDRQSIAEVSVQKASSNAQRNTRLMEEAIVDFQRNKLEDIKCIFTDFITVEMLFHAKALEIYSHTVQSLEAIDLHRDLEMFSGRICTQDFLSSRVDSPLSGQPLYHGPHHSTSTRGPLRELQGPEAESIPRPRSTLSRQRHMEEEPEKEEEELDAEALPTRRSYTQHYAQARRWIN</sequence>
<evidence type="ECO:0008006" key="5">
    <source>
        <dbReference type="Google" id="ProtNLM"/>
    </source>
</evidence>
<gene>
    <name evidence="3" type="ORF">KC01_LOCUS8063</name>
</gene>
<reference evidence="3 4" key="1">
    <citation type="submission" date="2024-04" db="EMBL/GenBank/DDBJ databases">
        <authorList>
            <person name="Waldvogel A.-M."/>
            <person name="Schoenle A."/>
        </authorList>
    </citation>
    <scope>NUCLEOTIDE SEQUENCE [LARGE SCALE GENOMIC DNA]</scope>
</reference>
<dbReference type="Gene3D" id="1.20.1270.60">
    <property type="entry name" value="Arfaptin homology (AH) domain/BAR domain"/>
    <property type="match status" value="1"/>
</dbReference>
<dbReference type="GO" id="GO:0005814">
    <property type="term" value="C:centriole"/>
    <property type="evidence" value="ECO:0007669"/>
    <property type="project" value="UniProtKB-SubCell"/>
</dbReference>
<evidence type="ECO:0000313" key="4">
    <source>
        <dbReference type="Proteomes" id="UP001497482"/>
    </source>
</evidence>
<dbReference type="PANTHER" id="PTHR21223">
    <property type="entry name" value="CBY1-INTERACTING BAR DOMAIN-CONTAINING PROTEIN HOMOLOG"/>
    <property type="match status" value="1"/>
</dbReference>
<feature type="compositionally biased region" description="Acidic residues" evidence="2">
    <location>
        <begin position="331"/>
        <end position="342"/>
    </location>
</feature>
<comment type="subcellular location">
    <subcellularLocation>
        <location evidence="1">Cytoplasm</location>
        <location evidence="1">Cytoskeleton</location>
        <location evidence="1">Microtubule organizing center</location>
        <location evidence="1">Centrosome</location>
        <location evidence="1">Centriole</location>
    </subcellularLocation>
</comment>
<evidence type="ECO:0000256" key="2">
    <source>
        <dbReference type="SAM" id="MobiDB-lite"/>
    </source>
</evidence>
<dbReference type="InterPro" id="IPR009602">
    <property type="entry name" value="CBAR/FAM92"/>
</dbReference>
<dbReference type="GO" id="GO:0036064">
    <property type="term" value="C:ciliary basal body"/>
    <property type="evidence" value="ECO:0007669"/>
    <property type="project" value="TreeGrafter"/>
</dbReference>
<dbReference type="InterPro" id="IPR027267">
    <property type="entry name" value="AH/BAR_dom_sf"/>
</dbReference>
<name>A0AAV2JGH8_KNICA</name>
<keyword evidence="4" id="KW-1185">Reference proteome</keyword>
<dbReference type="PANTHER" id="PTHR21223:SF3">
    <property type="entry name" value="CBY1-INTERACTING BAR DOMAIN-CONTAINING PROTEIN 2"/>
    <property type="match status" value="1"/>
</dbReference>
<organism evidence="3 4">
    <name type="scientific">Knipowitschia caucasica</name>
    <name type="common">Caucasian dwarf goby</name>
    <name type="synonym">Pomatoschistus caucasicus</name>
    <dbReference type="NCBI Taxonomy" id="637954"/>
    <lineage>
        <taxon>Eukaryota</taxon>
        <taxon>Metazoa</taxon>
        <taxon>Chordata</taxon>
        <taxon>Craniata</taxon>
        <taxon>Vertebrata</taxon>
        <taxon>Euteleostomi</taxon>
        <taxon>Actinopterygii</taxon>
        <taxon>Neopterygii</taxon>
        <taxon>Teleostei</taxon>
        <taxon>Neoteleostei</taxon>
        <taxon>Acanthomorphata</taxon>
        <taxon>Gobiaria</taxon>
        <taxon>Gobiiformes</taxon>
        <taxon>Gobioidei</taxon>
        <taxon>Gobiidae</taxon>
        <taxon>Gobiinae</taxon>
        <taxon>Knipowitschia</taxon>
    </lineage>
</organism>
<evidence type="ECO:0000256" key="1">
    <source>
        <dbReference type="ARBA" id="ARBA00004114"/>
    </source>
</evidence>
<dbReference type="SUPFAM" id="SSF103657">
    <property type="entry name" value="BAR/IMD domain-like"/>
    <property type="match status" value="1"/>
</dbReference>
<feature type="region of interest" description="Disordered" evidence="2">
    <location>
        <begin position="288"/>
        <end position="351"/>
    </location>
</feature>
<dbReference type="Pfam" id="PF06730">
    <property type="entry name" value="FAM92"/>
    <property type="match status" value="1"/>
</dbReference>
<protein>
    <recommendedName>
        <fullName evidence="5">Protein FAM92B</fullName>
    </recommendedName>
</protein>
<dbReference type="GO" id="GO:0060271">
    <property type="term" value="P:cilium assembly"/>
    <property type="evidence" value="ECO:0007669"/>
    <property type="project" value="TreeGrafter"/>
</dbReference>
<dbReference type="Proteomes" id="UP001497482">
    <property type="component" value="Chromosome 12"/>
</dbReference>
<dbReference type="AlphaFoldDB" id="A0AAV2JGH8"/>
<proteinExistence type="predicted"/>
<dbReference type="EMBL" id="OZ035834">
    <property type="protein sequence ID" value="CAL1576647.1"/>
    <property type="molecule type" value="Genomic_DNA"/>
</dbReference>
<accession>A0AAV2JGH8</accession>
<dbReference type="GO" id="GO:0035869">
    <property type="term" value="C:ciliary transition zone"/>
    <property type="evidence" value="ECO:0007669"/>
    <property type="project" value="TreeGrafter"/>
</dbReference>